<dbReference type="PANTHER" id="PTHR23222">
    <property type="entry name" value="PROHIBITIN"/>
    <property type="match status" value="1"/>
</dbReference>
<evidence type="ECO:0000259" key="3">
    <source>
        <dbReference type="SMART" id="SM00244"/>
    </source>
</evidence>
<evidence type="ECO:0000313" key="5">
    <source>
        <dbReference type="Proteomes" id="UP000183940"/>
    </source>
</evidence>
<evidence type="ECO:0000313" key="4">
    <source>
        <dbReference type="EMBL" id="OJJ26901.1"/>
    </source>
</evidence>
<organism evidence="4 5">
    <name type="scientific">Roseofilum reptotaenium AO1-A</name>
    <dbReference type="NCBI Taxonomy" id="1925591"/>
    <lineage>
        <taxon>Bacteria</taxon>
        <taxon>Bacillati</taxon>
        <taxon>Cyanobacteriota</taxon>
        <taxon>Cyanophyceae</taxon>
        <taxon>Desertifilales</taxon>
        <taxon>Desertifilaceae</taxon>
        <taxon>Roseofilum</taxon>
    </lineage>
</organism>
<dbReference type="AlphaFoldDB" id="A0A1L9QW29"/>
<dbReference type="EMBL" id="MLAW01000004">
    <property type="protein sequence ID" value="OJJ26901.1"/>
    <property type="molecule type" value="Genomic_DNA"/>
</dbReference>
<evidence type="ECO:0000256" key="2">
    <source>
        <dbReference type="SAM" id="Phobius"/>
    </source>
</evidence>
<feature type="domain" description="Band 7" evidence="3">
    <location>
        <begin position="52"/>
        <end position="212"/>
    </location>
</feature>
<dbReference type="InterPro" id="IPR001107">
    <property type="entry name" value="Band_7"/>
</dbReference>
<feature type="coiled-coil region" evidence="1">
    <location>
        <begin position="213"/>
        <end position="256"/>
    </location>
</feature>
<dbReference type="SMART" id="SM00244">
    <property type="entry name" value="PHB"/>
    <property type="match status" value="1"/>
</dbReference>
<dbReference type="InterPro" id="IPR000163">
    <property type="entry name" value="Prohibitin"/>
</dbReference>
<gene>
    <name evidence="4" type="ORF">BI308_04200</name>
</gene>
<comment type="caution">
    <text evidence="4">The sequence shown here is derived from an EMBL/GenBank/DDBJ whole genome shotgun (WGS) entry which is preliminary data.</text>
</comment>
<keyword evidence="2" id="KW-0812">Transmembrane</keyword>
<protein>
    <submittedName>
        <fullName evidence="4">Membrane protease subunit, stomatin/prohibitin</fullName>
    </submittedName>
</protein>
<keyword evidence="2" id="KW-0472">Membrane</keyword>
<dbReference type="GO" id="GO:0016020">
    <property type="term" value="C:membrane"/>
    <property type="evidence" value="ECO:0007669"/>
    <property type="project" value="InterPro"/>
</dbReference>
<dbReference type="CDD" id="cd03401">
    <property type="entry name" value="SPFH_prohibitin"/>
    <property type="match status" value="1"/>
</dbReference>
<evidence type="ECO:0000256" key="1">
    <source>
        <dbReference type="SAM" id="Coils"/>
    </source>
</evidence>
<dbReference type="PRINTS" id="PR00679">
    <property type="entry name" value="PROHIBITIN"/>
</dbReference>
<keyword evidence="4" id="KW-0645">Protease</keyword>
<keyword evidence="4" id="KW-0378">Hydrolase</keyword>
<dbReference type="Pfam" id="PF01145">
    <property type="entry name" value="Band_7"/>
    <property type="match status" value="1"/>
</dbReference>
<dbReference type="SUPFAM" id="SSF117892">
    <property type="entry name" value="Band 7/SPFH domain"/>
    <property type="match status" value="1"/>
</dbReference>
<keyword evidence="1" id="KW-0175">Coiled coil</keyword>
<dbReference type="STRING" id="1925591.BI308_04200"/>
<reference evidence="4" key="1">
    <citation type="submission" date="2016-10" db="EMBL/GenBank/DDBJ databases">
        <title>CRISPR-Cas defence system in Roseofilum reptotaenium: evidence of a bacteriophage-cyanobacterium arms race in the coral black band disease.</title>
        <authorList>
            <person name="Buerger P."/>
            <person name="Wood-Charlson E.M."/>
            <person name="Weynberg K.D."/>
            <person name="Willis B."/>
            <person name="Van Oppen M.J."/>
        </authorList>
    </citation>
    <scope>NUCLEOTIDE SEQUENCE [LARGE SCALE GENOMIC DNA]</scope>
    <source>
        <strain evidence="4">AO1-A</strain>
    </source>
</reference>
<dbReference type="Gene3D" id="3.30.479.30">
    <property type="entry name" value="Band 7 domain"/>
    <property type="match status" value="1"/>
</dbReference>
<keyword evidence="5" id="KW-1185">Reference proteome</keyword>
<proteinExistence type="predicted"/>
<feature type="transmembrane region" description="Helical" evidence="2">
    <location>
        <begin position="35"/>
        <end position="57"/>
    </location>
</feature>
<dbReference type="GO" id="GO:0006508">
    <property type="term" value="P:proteolysis"/>
    <property type="evidence" value="ECO:0007669"/>
    <property type="project" value="UniProtKB-KW"/>
</dbReference>
<dbReference type="InterPro" id="IPR036013">
    <property type="entry name" value="Band_7/SPFH_dom_sf"/>
</dbReference>
<dbReference type="GO" id="GO:0008233">
    <property type="term" value="F:peptidase activity"/>
    <property type="evidence" value="ECO:0007669"/>
    <property type="project" value="UniProtKB-KW"/>
</dbReference>
<sequence length="306" mass="34074">MMFIPYLLTSLLALAIALGSTSIDAIPEHRQRQIRVISLLIGVIGFLATLSQCLVVMSTGKVAVVEILGKVQEKPLKPGVHLTNPMAKITTFSTRLKDIKETVSATSKEGLNLSMDVSLQYKLDPQQVANVYENIGTDETEIIISRFRSLIREISARYEAREIYGEKRQEIAQTLQDSLISQLQPLGFTVDQALLRNVTLPDSIQAAIQEKLAAQQESERQEFINEKERQEIEFEIEKAQKEAERQRIEAQGIADAQKLLAQGLTPQIIQLKSIEATQKLAESENSKVIIIGGGKDNLPLILQQSE</sequence>
<keyword evidence="2" id="KW-1133">Transmembrane helix</keyword>
<accession>A0A1L9QW29</accession>
<dbReference type="PANTHER" id="PTHR23222:SF0">
    <property type="entry name" value="PROHIBITIN 1"/>
    <property type="match status" value="1"/>
</dbReference>
<dbReference type="Proteomes" id="UP000183940">
    <property type="component" value="Unassembled WGS sequence"/>
</dbReference>
<name>A0A1L9QW29_9CYAN</name>